<reference evidence="1 2" key="1">
    <citation type="submission" date="2014-04" db="EMBL/GenBank/DDBJ databases">
        <title>Evolutionary Origins and Diversification of the Mycorrhizal Mutualists.</title>
        <authorList>
            <consortium name="DOE Joint Genome Institute"/>
            <consortium name="Mycorrhizal Genomics Consortium"/>
            <person name="Kohler A."/>
            <person name="Kuo A."/>
            <person name="Nagy L.G."/>
            <person name="Floudas D."/>
            <person name="Copeland A."/>
            <person name="Barry K.W."/>
            <person name="Cichocki N."/>
            <person name="Veneault-Fourrey C."/>
            <person name="LaButti K."/>
            <person name="Lindquist E.A."/>
            <person name="Lipzen A."/>
            <person name="Lundell T."/>
            <person name="Morin E."/>
            <person name="Murat C."/>
            <person name="Riley R."/>
            <person name="Ohm R."/>
            <person name="Sun H."/>
            <person name="Tunlid A."/>
            <person name="Henrissat B."/>
            <person name="Grigoriev I.V."/>
            <person name="Hibbett D.S."/>
            <person name="Martin F."/>
        </authorList>
    </citation>
    <scope>NUCLEOTIDE SEQUENCE [LARGE SCALE GENOMIC DNA]</scope>
    <source>
        <strain evidence="1 2">Koide BX008</strain>
    </source>
</reference>
<dbReference type="Proteomes" id="UP000054549">
    <property type="component" value="Unassembled WGS sequence"/>
</dbReference>
<proteinExistence type="predicted"/>
<dbReference type="EMBL" id="KN818300">
    <property type="protein sequence ID" value="KIL60361.1"/>
    <property type="molecule type" value="Genomic_DNA"/>
</dbReference>
<sequence>MGDDHGGIVHVVAVPVDGSLAELGFGSPGAGVGGAIGTIDSIGTGTAAGSIGSKRKR</sequence>
<evidence type="ECO:0000313" key="2">
    <source>
        <dbReference type="Proteomes" id="UP000054549"/>
    </source>
</evidence>
<gene>
    <name evidence="1" type="ORF">M378DRAFT_168240</name>
</gene>
<dbReference type="InParanoid" id="A0A0C2WUB3"/>
<dbReference type="AlphaFoldDB" id="A0A0C2WUB3"/>
<dbReference type="HOGENOM" id="CLU_2996126_0_0_1"/>
<accession>A0A0C2WUB3</accession>
<organism evidence="1 2">
    <name type="scientific">Amanita muscaria (strain Koide BX008)</name>
    <dbReference type="NCBI Taxonomy" id="946122"/>
    <lineage>
        <taxon>Eukaryota</taxon>
        <taxon>Fungi</taxon>
        <taxon>Dikarya</taxon>
        <taxon>Basidiomycota</taxon>
        <taxon>Agaricomycotina</taxon>
        <taxon>Agaricomycetes</taxon>
        <taxon>Agaricomycetidae</taxon>
        <taxon>Agaricales</taxon>
        <taxon>Pluteineae</taxon>
        <taxon>Amanitaceae</taxon>
        <taxon>Amanita</taxon>
    </lineage>
</organism>
<protein>
    <submittedName>
        <fullName evidence="1">Uncharacterized protein</fullName>
    </submittedName>
</protein>
<name>A0A0C2WUB3_AMAMK</name>
<keyword evidence="2" id="KW-1185">Reference proteome</keyword>
<evidence type="ECO:0000313" key="1">
    <source>
        <dbReference type="EMBL" id="KIL60361.1"/>
    </source>
</evidence>